<sequence>MKFNTNLFYEREYCIMGCLDDFLATIGEGVIIGSAKGGGWRDMHNTMDLEFQESNEPLQTYATYVDADEQLQRYASYFDVDVNLGHDGDESNDEGIMGKIFDTPHDAYTFYNQYSFLHGFGIRIHWAYKNKTINEAYRKMYVCNKEGFKRLKANSSCGYAKKRRRNLRTGCKAMLRISKGKDGKWFVDMFNDTHNHELSITPTKVMKHRSHGKSHRSLACKSLMVELGQSGLKPSQIKKVVNAMKAPFDIDVTSKQCVDVLSEKRRQYKVSKSTEEIKYWVGQVNVDKAHWRFVSYRFMNQVDVICSCVKFETYGILCKHSLYVMKKRNVQTLPDHYILPRWTLDARFRVGARSVGLKDMNTETEVSALTLWYVRSNCTKAIEHAKNTPSKIKKFNNLVINPNGPQNASQDSCMRTFQVDMVPQISIRDPIVLTNTKGRPKNASKIKSSLEVEKKKRTCSHCKGLGHYTTSCPSKKAEEALQDK</sequence>
<evidence type="ECO:0000256" key="2">
    <source>
        <dbReference type="ARBA" id="ARBA00022771"/>
    </source>
</evidence>
<evidence type="ECO:0000259" key="5">
    <source>
        <dbReference type="PROSITE" id="PS50966"/>
    </source>
</evidence>
<keyword evidence="1" id="KW-0479">Metal-binding</keyword>
<dbReference type="PANTHER" id="PTHR47718">
    <property type="entry name" value="OS01G0519700 PROTEIN"/>
    <property type="match status" value="1"/>
</dbReference>
<dbReference type="AlphaFoldDB" id="A0A9R1X3R9"/>
<dbReference type="Pfam" id="PF03101">
    <property type="entry name" value="FAR1"/>
    <property type="match status" value="1"/>
</dbReference>
<reference evidence="6 7" key="1">
    <citation type="journal article" date="2017" name="Nat. Commun.">
        <title>Genome assembly with in vitro proximity ligation data and whole-genome triplication in lettuce.</title>
        <authorList>
            <person name="Reyes-Chin-Wo S."/>
            <person name="Wang Z."/>
            <person name="Yang X."/>
            <person name="Kozik A."/>
            <person name="Arikit S."/>
            <person name="Song C."/>
            <person name="Xia L."/>
            <person name="Froenicke L."/>
            <person name="Lavelle D.O."/>
            <person name="Truco M.J."/>
            <person name="Xia R."/>
            <person name="Zhu S."/>
            <person name="Xu C."/>
            <person name="Xu H."/>
            <person name="Xu X."/>
            <person name="Cox K."/>
            <person name="Korf I."/>
            <person name="Meyers B.C."/>
            <person name="Michelmore R.W."/>
        </authorList>
    </citation>
    <scope>NUCLEOTIDE SEQUENCE [LARGE SCALE GENOMIC DNA]</scope>
    <source>
        <strain evidence="7">cv. Salinas</strain>
        <tissue evidence="6">Seedlings</tissue>
    </source>
</reference>
<evidence type="ECO:0000313" key="6">
    <source>
        <dbReference type="EMBL" id="KAJ0196864.1"/>
    </source>
</evidence>
<dbReference type="SUPFAM" id="SSF57756">
    <property type="entry name" value="Retrovirus zinc finger-like domains"/>
    <property type="match status" value="1"/>
</dbReference>
<accession>A0A9R1X3R9</accession>
<keyword evidence="2 4" id="KW-0863">Zinc-finger</keyword>
<proteinExistence type="predicted"/>
<gene>
    <name evidence="6" type="ORF">LSAT_V11C700381740</name>
</gene>
<keyword evidence="3" id="KW-0862">Zinc</keyword>
<organism evidence="6 7">
    <name type="scientific">Lactuca sativa</name>
    <name type="common">Garden lettuce</name>
    <dbReference type="NCBI Taxonomy" id="4236"/>
    <lineage>
        <taxon>Eukaryota</taxon>
        <taxon>Viridiplantae</taxon>
        <taxon>Streptophyta</taxon>
        <taxon>Embryophyta</taxon>
        <taxon>Tracheophyta</taxon>
        <taxon>Spermatophyta</taxon>
        <taxon>Magnoliopsida</taxon>
        <taxon>eudicotyledons</taxon>
        <taxon>Gunneridae</taxon>
        <taxon>Pentapetalae</taxon>
        <taxon>asterids</taxon>
        <taxon>campanulids</taxon>
        <taxon>Asterales</taxon>
        <taxon>Asteraceae</taxon>
        <taxon>Cichorioideae</taxon>
        <taxon>Cichorieae</taxon>
        <taxon>Lactucinae</taxon>
        <taxon>Lactuca</taxon>
    </lineage>
</organism>
<dbReference type="EMBL" id="NBSK02000007">
    <property type="protein sequence ID" value="KAJ0196864.1"/>
    <property type="molecule type" value="Genomic_DNA"/>
</dbReference>
<dbReference type="InterPro" id="IPR004330">
    <property type="entry name" value="FAR1_DNA_bnd_dom"/>
</dbReference>
<evidence type="ECO:0000313" key="7">
    <source>
        <dbReference type="Proteomes" id="UP000235145"/>
    </source>
</evidence>
<dbReference type="GO" id="GO:0003676">
    <property type="term" value="F:nucleic acid binding"/>
    <property type="evidence" value="ECO:0007669"/>
    <property type="project" value="InterPro"/>
</dbReference>
<keyword evidence="7" id="KW-1185">Reference proteome</keyword>
<dbReference type="GO" id="GO:0008270">
    <property type="term" value="F:zinc ion binding"/>
    <property type="evidence" value="ECO:0007669"/>
    <property type="project" value="UniProtKB-KW"/>
</dbReference>
<dbReference type="SMART" id="SM00575">
    <property type="entry name" value="ZnF_PMZ"/>
    <property type="match status" value="1"/>
</dbReference>
<evidence type="ECO:0000256" key="1">
    <source>
        <dbReference type="ARBA" id="ARBA00022723"/>
    </source>
</evidence>
<dbReference type="PANTHER" id="PTHR47718:SF7">
    <property type="entry name" value="PROTEIN FAR1-RELATED SEQUENCE"/>
    <property type="match status" value="1"/>
</dbReference>
<dbReference type="InterPro" id="IPR036875">
    <property type="entry name" value="Znf_CCHC_sf"/>
</dbReference>
<dbReference type="InterPro" id="IPR007527">
    <property type="entry name" value="Znf_SWIM"/>
</dbReference>
<comment type="caution">
    <text evidence="6">The sequence shown here is derived from an EMBL/GenBank/DDBJ whole genome shotgun (WGS) entry which is preliminary data.</text>
</comment>
<name>A0A9R1X3R9_LACSA</name>
<feature type="domain" description="SWIM-type" evidence="5">
    <location>
        <begin position="296"/>
        <end position="329"/>
    </location>
</feature>
<dbReference type="PROSITE" id="PS50966">
    <property type="entry name" value="ZF_SWIM"/>
    <property type="match status" value="1"/>
</dbReference>
<dbReference type="Proteomes" id="UP000235145">
    <property type="component" value="Unassembled WGS sequence"/>
</dbReference>
<dbReference type="InterPro" id="IPR006564">
    <property type="entry name" value="Znf_PMZ"/>
</dbReference>
<evidence type="ECO:0000256" key="4">
    <source>
        <dbReference type="PROSITE-ProRule" id="PRU00325"/>
    </source>
</evidence>
<protein>
    <recommendedName>
        <fullName evidence="5">SWIM-type domain-containing protein</fullName>
    </recommendedName>
</protein>
<evidence type="ECO:0000256" key="3">
    <source>
        <dbReference type="ARBA" id="ARBA00022833"/>
    </source>
</evidence>